<sequence length="550" mass="62251">MKKLLQVFTMVAALIFTISTAFAAENEPNDSISQAKELKFENGRAVVNANIANLNDKDFYKITLNRAGKIEVGMTNIEKTQFRVTLINSFNKELEVYETKSAPNQGVETLFFQGLDKGTYYIKVEHFKGDSTNAPYTLRVNYTATDLVEKEDNNDRNKANPILLNTTYAGWADPTSDFYSFKLAANSEVKVNITQSPKTKFEVSLLNANGNPIETWETSYASGTTTIIHTGLPEGTYYLKILTKEGDLNNIPYNFTVNFRADANFETELNNTPSTANEMYLGQFAKGVLSTNHDVDYYRLYINGQTNVDVYMTQLSGTTFKVEIADSLGKVRKDYYTANGNGSVEKIGNLDLVQGFYTIKVSHDQGNNNKVPYTLRLADSYISIEKFKDYEAGAYWVPAFEWGIQNKVIKGDPVTNRLNPNQNITEAQWLAMLLRYALPHEAKDSPNGNWYDTYYQIAVREKIEVSKKPNEPLRRGLVAKMLAKVYTGQNMSEEEAVDWMYKNKITTGTNVSKPQDYLNFNPSGNLTRAQAITFMHRLKREGIEPRLGKY</sequence>
<dbReference type="Gene3D" id="2.60.120.380">
    <property type="match status" value="3"/>
</dbReference>
<dbReference type="PROSITE" id="PS51272">
    <property type="entry name" value="SLH"/>
    <property type="match status" value="1"/>
</dbReference>
<accession>A0A840PSZ1</accession>
<gene>
    <name evidence="3" type="ORF">HNR36_001480</name>
</gene>
<evidence type="ECO:0000313" key="4">
    <source>
        <dbReference type="Proteomes" id="UP000557217"/>
    </source>
</evidence>
<dbReference type="RefSeq" id="WP_168412368.1">
    <property type="nucleotide sequence ID" value="NZ_JAAXPW010000015.1"/>
</dbReference>
<keyword evidence="4" id="KW-1185">Reference proteome</keyword>
<name>A0A840PSZ1_URETH</name>
<dbReference type="EMBL" id="JACHGZ010000014">
    <property type="protein sequence ID" value="MBB5149093.1"/>
    <property type="molecule type" value="Genomic_DNA"/>
</dbReference>
<comment type="caution">
    <text evidence="3">The sequence shown here is derived from an EMBL/GenBank/DDBJ whole genome shotgun (WGS) entry which is preliminary data.</text>
</comment>
<feature type="signal peptide" evidence="1">
    <location>
        <begin position="1"/>
        <end position="23"/>
    </location>
</feature>
<protein>
    <recommendedName>
        <fullName evidence="2">SLH domain-containing protein</fullName>
    </recommendedName>
</protein>
<feature type="domain" description="SLH" evidence="2">
    <location>
        <begin position="383"/>
        <end position="447"/>
    </location>
</feature>
<reference evidence="3 4" key="1">
    <citation type="submission" date="2020-08" db="EMBL/GenBank/DDBJ databases">
        <title>Genomic Encyclopedia of Type Strains, Phase IV (KMG-IV): sequencing the most valuable type-strain genomes for metagenomic binning, comparative biology and taxonomic classification.</title>
        <authorList>
            <person name="Goeker M."/>
        </authorList>
    </citation>
    <scope>NUCLEOTIDE SEQUENCE [LARGE SCALE GENOMIC DNA]</scope>
    <source>
        <strain evidence="3 4">DSM 10633</strain>
    </source>
</reference>
<proteinExistence type="predicted"/>
<dbReference type="AlphaFoldDB" id="A0A840PSZ1"/>
<feature type="chain" id="PRO_5032974200" description="SLH domain-containing protein" evidence="1">
    <location>
        <begin position="24"/>
        <end position="550"/>
    </location>
</feature>
<evidence type="ECO:0000259" key="2">
    <source>
        <dbReference type="PROSITE" id="PS51272"/>
    </source>
</evidence>
<evidence type="ECO:0000256" key="1">
    <source>
        <dbReference type="SAM" id="SignalP"/>
    </source>
</evidence>
<organism evidence="3 4">
    <name type="scientific">Ureibacillus thermosphaericus</name>
    <dbReference type="NCBI Taxonomy" id="51173"/>
    <lineage>
        <taxon>Bacteria</taxon>
        <taxon>Bacillati</taxon>
        <taxon>Bacillota</taxon>
        <taxon>Bacilli</taxon>
        <taxon>Bacillales</taxon>
        <taxon>Caryophanaceae</taxon>
        <taxon>Ureibacillus</taxon>
    </lineage>
</organism>
<dbReference type="Proteomes" id="UP000557217">
    <property type="component" value="Unassembled WGS sequence"/>
</dbReference>
<evidence type="ECO:0000313" key="3">
    <source>
        <dbReference type="EMBL" id="MBB5149093.1"/>
    </source>
</evidence>
<dbReference type="InterPro" id="IPR001119">
    <property type="entry name" value="SLH_dom"/>
</dbReference>
<dbReference type="SUPFAM" id="SSF89260">
    <property type="entry name" value="Collagen-binding domain"/>
    <property type="match status" value="3"/>
</dbReference>
<keyword evidence="1" id="KW-0732">Signal</keyword>
<dbReference type="Pfam" id="PF00395">
    <property type="entry name" value="SLH"/>
    <property type="match status" value="1"/>
</dbReference>